<evidence type="ECO:0000256" key="10">
    <source>
        <dbReference type="ARBA" id="ARBA00075482"/>
    </source>
</evidence>
<comment type="similarity">
    <text evidence="1 13">Belongs to the MurCDEF family. MurE subfamily.</text>
</comment>
<proteinExistence type="inferred from homology"/>
<comment type="caution">
    <text evidence="13">Lacks conserved residue(s) required for the propagation of feature annotation.</text>
</comment>
<evidence type="ECO:0000256" key="4">
    <source>
        <dbReference type="ARBA" id="ARBA00022984"/>
    </source>
</evidence>
<evidence type="ECO:0000256" key="3">
    <source>
        <dbReference type="ARBA" id="ARBA00022960"/>
    </source>
</evidence>
<dbReference type="KEGG" id="hch:HCH_05888"/>
<dbReference type="GO" id="GO:0005737">
    <property type="term" value="C:cytoplasm"/>
    <property type="evidence" value="ECO:0007669"/>
    <property type="project" value="UniProtKB-SubCell"/>
</dbReference>
<dbReference type="AlphaFoldDB" id="Q2S9Y7"/>
<dbReference type="GO" id="GO:0000287">
    <property type="term" value="F:magnesium ion binding"/>
    <property type="evidence" value="ECO:0007669"/>
    <property type="project" value="UniProtKB-UniRule"/>
</dbReference>
<dbReference type="SUPFAM" id="SSF53244">
    <property type="entry name" value="MurD-like peptide ligases, peptide-binding domain"/>
    <property type="match status" value="1"/>
</dbReference>
<dbReference type="HAMAP" id="MF_00208">
    <property type="entry name" value="MurE"/>
    <property type="match status" value="1"/>
</dbReference>
<dbReference type="GO" id="GO:0051301">
    <property type="term" value="P:cell division"/>
    <property type="evidence" value="ECO:0007669"/>
    <property type="project" value="UniProtKB-KW"/>
</dbReference>
<feature type="domain" description="Mur ligase C-terminal" evidence="16">
    <location>
        <begin position="341"/>
        <end position="467"/>
    </location>
</feature>
<feature type="binding site" evidence="13">
    <location>
        <position position="469"/>
    </location>
    <ligand>
        <name>meso-2,6-diaminopimelate</name>
        <dbReference type="ChEBI" id="CHEBI:57791"/>
    </ligand>
</feature>
<keyword evidence="6 13" id="KW-0961">Cell wall biogenesis/degradation</keyword>
<dbReference type="EC" id="6.3.2.13" evidence="8 13"/>
<dbReference type="GO" id="GO:0009252">
    <property type="term" value="P:peptidoglycan biosynthetic process"/>
    <property type="evidence" value="ECO:0007669"/>
    <property type="project" value="UniProtKB-UniRule"/>
</dbReference>
<dbReference type="Gene3D" id="3.40.1390.10">
    <property type="entry name" value="MurE/MurF, N-terminal domain"/>
    <property type="match status" value="1"/>
</dbReference>
<dbReference type="RefSeq" id="WP_011399596.1">
    <property type="nucleotide sequence ID" value="NC_007645.1"/>
</dbReference>
<evidence type="ECO:0000313" key="18">
    <source>
        <dbReference type="EMBL" id="ABC32537.1"/>
    </source>
</evidence>
<evidence type="ECO:0000259" key="16">
    <source>
        <dbReference type="Pfam" id="PF02875"/>
    </source>
</evidence>
<dbReference type="Pfam" id="PF08245">
    <property type="entry name" value="Mur_ligase_M"/>
    <property type="match status" value="1"/>
</dbReference>
<comment type="pathway">
    <text evidence="13 14">Cell wall biogenesis; peptidoglycan biosynthesis.</text>
</comment>
<dbReference type="NCBIfam" id="NF001124">
    <property type="entry name" value="PRK00139.1-2"/>
    <property type="match status" value="1"/>
</dbReference>
<keyword evidence="13" id="KW-0460">Magnesium</keyword>
<evidence type="ECO:0000256" key="5">
    <source>
        <dbReference type="ARBA" id="ARBA00023306"/>
    </source>
</evidence>
<evidence type="ECO:0000259" key="17">
    <source>
        <dbReference type="Pfam" id="PF08245"/>
    </source>
</evidence>
<dbReference type="Gene3D" id="3.90.190.20">
    <property type="entry name" value="Mur ligase, C-terminal domain"/>
    <property type="match status" value="1"/>
</dbReference>
<dbReference type="Proteomes" id="UP000000238">
    <property type="component" value="Chromosome"/>
</dbReference>
<feature type="binding site" evidence="13">
    <location>
        <position position="194"/>
    </location>
    <ligand>
        <name>UDP-N-acetyl-alpha-D-muramoyl-L-alanyl-D-glutamate</name>
        <dbReference type="ChEBI" id="CHEBI:83900"/>
    </ligand>
</feature>
<sequence>MPGIAQQRLAELLKGIAEVPAALDCWLSDIQQDSRKVTSGALFVAAEGVSSNGAQYVEDALARGARAVLLPGTRQHVYEKGDVVFIELANVRPVVGIIAHRFFGQATHRMKVVGVTGTNGKSSVTHYVAQMAEGLGMSAAVVGTLGYGRPDSLKATTHTTPDAVSLHRVLAELRDEGIELVAMEVSSHALDQDRAAGVNFDVAVLTNITRDHLDYHGTLEAYAEAKKRLFLSDSVRWKVFNQDDPYGARWAQELQGPKTLTFSIGKQDQTAADVCAEDIHFDADGMSFALDLGATREPARLALVGEFNLSNALAACAAMSALKVEPQAVRQQLARLTPVAGRMQRLHEDKAPTVLVDYAHTPDALEVALKAARRHCPGRLWCVFGCGGDRDPGKRPLMGAVAAQYADEVVLTDDNPRGEDPESIVAQIVKGAEQGAHFQVVRPRNDAIRFAVEHAAQEDVILLAGKGHEDYQEIQGRRLPFSDIAIARDCLASVVGARGARSSANGEI</sequence>
<dbReference type="Gene3D" id="3.40.1190.10">
    <property type="entry name" value="Mur-like, catalytic domain"/>
    <property type="match status" value="1"/>
</dbReference>
<keyword evidence="19" id="KW-1185">Reference proteome</keyword>
<dbReference type="GO" id="GO:0005524">
    <property type="term" value="F:ATP binding"/>
    <property type="evidence" value="ECO:0007669"/>
    <property type="project" value="UniProtKB-UniRule"/>
</dbReference>
<dbReference type="SUPFAM" id="SSF63418">
    <property type="entry name" value="MurE/MurF N-terminal domain"/>
    <property type="match status" value="1"/>
</dbReference>
<comment type="cofactor">
    <cofactor evidence="13">
        <name>Mg(2+)</name>
        <dbReference type="ChEBI" id="CHEBI:18420"/>
    </cofactor>
</comment>
<reference evidence="18 19" key="1">
    <citation type="journal article" date="2005" name="Nucleic Acids Res.">
        <title>Genomic blueprint of Hahella chejuensis, a marine microbe producing an algicidal agent.</title>
        <authorList>
            <person name="Jeong H."/>
            <person name="Yim J.H."/>
            <person name="Lee C."/>
            <person name="Choi S.-H."/>
            <person name="Park Y.K."/>
            <person name="Yoon S.H."/>
            <person name="Hur C.-G."/>
            <person name="Kang H.-Y."/>
            <person name="Kim D."/>
            <person name="Lee H.H."/>
            <person name="Park K.H."/>
            <person name="Park S.-H."/>
            <person name="Park H.-S."/>
            <person name="Lee H.K."/>
            <person name="Oh T.K."/>
            <person name="Kim J.F."/>
        </authorList>
    </citation>
    <scope>NUCLEOTIDE SEQUENCE [LARGE SCALE GENOMIC DNA]</scope>
    <source>
        <strain evidence="18 19">KCTC 2396</strain>
    </source>
</reference>
<dbReference type="Pfam" id="PF02875">
    <property type="entry name" value="Mur_ligase_C"/>
    <property type="match status" value="1"/>
</dbReference>
<dbReference type="OrthoDB" id="9800958at2"/>
<evidence type="ECO:0000259" key="15">
    <source>
        <dbReference type="Pfam" id="PF01225"/>
    </source>
</evidence>
<dbReference type="NCBIfam" id="NF001126">
    <property type="entry name" value="PRK00139.1-4"/>
    <property type="match status" value="1"/>
</dbReference>
<evidence type="ECO:0000256" key="1">
    <source>
        <dbReference type="ARBA" id="ARBA00005898"/>
    </source>
</evidence>
<dbReference type="PANTHER" id="PTHR23135">
    <property type="entry name" value="MUR LIGASE FAMILY MEMBER"/>
    <property type="match status" value="1"/>
</dbReference>
<dbReference type="FunFam" id="3.90.190.20:FF:000006">
    <property type="entry name" value="UDP-N-acetylmuramoyl-L-alanyl-D-glutamate--2,6-diaminopimelate ligase"/>
    <property type="match status" value="1"/>
</dbReference>
<dbReference type="InterPro" id="IPR013221">
    <property type="entry name" value="Mur_ligase_cen"/>
</dbReference>
<feature type="modified residue" description="N6-carboxylysine" evidence="13">
    <location>
        <position position="226"/>
    </location>
</feature>
<dbReference type="SUPFAM" id="SSF53623">
    <property type="entry name" value="MurD-like peptide ligases, catalytic domain"/>
    <property type="match status" value="1"/>
</dbReference>
<keyword evidence="4 13" id="KW-0573">Peptidoglycan synthesis</keyword>
<evidence type="ECO:0000256" key="9">
    <source>
        <dbReference type="ARBA" id="ARBA00072883"/>
    </source>
</evidence>
<feature type="binding site" evidence="13">
    <location>
        <position position="34"/>
    </location>
    <ligand>
        <name>UDP-N-acetyl-alpha-D-muramoyl-L-alanyl-D-glutamate</name>
        <dbReference type="ChEBI" id="CHEBI:83900"/>
    </ligand>
</feature>
<keyword evidence="13" id="KW-0067">ATP-binding</keyword>
<dbReference type="HOGENOM" id="CLU_022291_4_1_6"/>
<feature type="binding site" evidence="13">
    <location>
        <begin position="159"/>
        <end position="160"/>
    </location>
    <ligand>
        <name>UDP-N-acetyl-alpha-D-muramoyl-L-alanyl-D-glutamate</name>
        <dbReference type="ChEBI" id="CHEBI:83900"/>
    </ligand>
</feature>
<dbReference type="EMBL" id="CP000155">
    <property type="protein sequence ID" value="ABC32537.1"/>
    <property type="molecule type" value="Genomic_DNA"/>
</dbReference>
<dbReference type="InterPro" id="IPR036615">
    <property type="entry name" value="Mur_ligase_C_dom_sf"/>
</dbReference>
<dbReference type="Pfam" id="PF01225">
    <property type="entry name" value="Mur_ligase"/>
    <property type="match status" value="1"/>
</dbReference>
<dbReference type="InterPro" id="IPR036565">
    <property type="entry name" value="Mur-like_cat_sf"/>
</dbReference>
<feature type="binding site" evidence="13">
    <location>
        <position position="186"/>
    </location>
    <ligand>
        <name>UDP-N-acetyl-alpha-D-muramoyl-L-alanyl-D-glutamate</name>
        <dbReference type="ChEBI" id="CHEBI:83900"/>
    </ligand>
</feature>
<dbReference type="InterPro" id="IPR035911">
    <property type="entry name" value="MurE/MurF_N"/>
</dbReference>
<protein>
    <recommendedName>
        <fullName evidence="9 13">UDP-N-acetylmuramoyl-L-alanyl-D-glutamate--2,6-diaminopimelate ligase</fullName>
        <ecNumber evidence="8 13">6.3.2.13</ecNumber>
    </recommendedName>
    <alternativeName>
        <fullName evidence="10 13">Meso-A2pm-adding enzyme</fullName>
    </alternativeName>
    <alternativeName>
        <fullName evidence="11 13">Meso-diaminopimelate-adding enzyme</fullName>
    </alternativeName>
    <alternativeName>
        <fullName evidence="12 13">UDP-MurNAc-L-Ala-D-Glu:meso-diaminopimelate ligase</fullName>
    </alternativeName>
    <alternativeName>
        <fullName evidence="13">UDP-MurNAc-tripeptide synthetase</fullName>
    </alternativeName>
    <alternativeName>
        <fullName evidence="13">UDP-N-acetylmuramyl-tripeptide synthetase</fullName>
    </alternativeName>
</protein>
<keyword evidence="3 13" id="KW-0133">Cell shape</keyword>
<dbReference type="UniPathway" id="UPA00219"/>
<evidence type="ECO:0000256" key="13">
    <source>
        <dbReference type="HAMAP-Rule" id="MF_00208"/>
    </source>
</evidence>
<keyword evidence="13" id="KW-0436">Ligase</keyword>
<feature type="binding site" evidence="13">
    <location>
        <position position="192"/>
    </location>
    <ligand>
        <name>UDP-N-acetyl-alpha-D-muramoyl-L-alanyl-D-glutamate</name>
        <dbReference type="ChEBI" id="CHEBI:83900"/>
    </ligand>
</feature>
<evidence type="ECO:0000313" key="19">
    <source>
        <dbReference type="Proteomes" id="UP000000238"/>
    </source>
</evidence>
<evidence type="ECO:0000256" key="8">
    <source>
        <dbReference type="ARBA" id="ARBA00066633"/>
    </source>
</evidence>
<gene>
    <name evidence="13" type="primary">murE</name>
    <name evidence="18" type="ordered locus">HCH_05888</name>
</gene>
<dbReference type="STRING" id="349521.HCH_05888"/>
<feature type="binding site" evidence="13">
    <location>
        <position position="390"/>
    </location>
    <ligand>
        <name>meso-2,6-diaminopimelate</name>
        <dbReference type="ChEBI" id="CHEBI:57791"/>
    </ligand>
</feature>
<evidence type="ECO:0000256" key="6">
    <source>
        <dbReference type="ARBA" id="ARBA00023316"/>
    </source>
</evidence>
<keyword evidence="13" id="KW-0547">Nucleotide-binding</keyword>
<keyword evidence="13" id="KW-0963">Cytoplasm</keyword>
<feature type="binding site" evidence="13">
    <location>
        <position position="465"/>
    </location>
    <ligand>
        <name>meso-2,6-diaminopimelate</name>
        <dbReference type="ChEBI" id="CHEBI:57791"/>
    </ligand>
</feature>
<organism evidence="18 19">
    <name type="scientific">Hahella chejuensis (strain KCTC 2396)</name>
    <dbReference type="NCBI Taxonomy" id="349521"/>
    <lineage>
        <taxon>Bacteria</taxon>
        <taxon>Pseudomonadati</taxon>
        <taxon>Pseudomonadota</taxon>
        <taxon>Gammaproteobacteria</taxon>
        <taxon>Oceanospirillales</taxon>
        <taxon>Hahellaceae</taxon>
        <taxon>Hahella</taxon>
    </lineage>
</organism>
<keyword evidence="2 13" id="KW-0132">Cell division</keyword>
<dbReference type="GO" id="GO:0071555">
    <property type="term" value="P:cell wall organization"/>
    <property type="evidence" value="ECO:0007669"/>
    <property type="project" value="UniProtKB-KW"/>
</dbReference>
<dbReference type="GO" id="GO:0008765">
    <property type="term" value="F:UDP-N-acetylmuramoylalanyl-D-glutamate-2,6-diaminopimelate ligase activity"/>
    <property type="evidence" value="ECO:0007669"/>
    <property type="project" value="UniProtKB-UniRule"/>
</dbReference>
<feature type="domain" description="Mur ligase N-terminal catalytic" evidence="15">
    <location>
        <begin position="30"/>
        <end position="101"/>
    </location>
</feature>
<dbReference type="GO" id="GO:0008360">
    <property type="term" value="P:regulation of cell shape"/>
    <property type="evidence" value="ECO:0007669"/>
    <property type="project" value="UniProtKB-KW"/>
</dbReference>
<evidence type="ECO:0000256" key="2">
    <source>
        <dbReference type="ARBA" id="ARBA00022618"/>
    </source>
</evidence>
<dbReference type="InterPro" id="IPR005761">
    <property type="entry name" value="UDP-N-AcMur-Glu-dNH2Pim_ligase"/>
</dbReference>
<evidence type="ECO:0000256" key="7">
    <source>
        <dbReference type="ARBA" id="ARBA00050251"/>
    </source>
</evidence>
<comment type="subcellular location">
    <subcellularLocation>
        <location evidence="13 14">Cytoplasm</location>
    </subcellularLocation>
</comment>
<feature type="short sequence motif" description="Meso-diaminopimelate recognition motif" evidence="13">
    <location>
        <begin position="414"/>
        <end position="417"/>
    </location>
</feature>
<evidence type="ECO:0000256" key="14">
    <source>
        <dbReference type="RuleBase" id="RU004135"/>
    </source>
</evidence>
<comment type="PTM">
    <text evidence="13">Carboxylation is probably crucial for Mg(2+) binding and, consequently, for the gamma-phosphate positioning of ATP.</text>
</comment>
<feature type="domain" description="Mur ligase central" evidence="17">
    <location>
        <begin position="115"/>
        <end position="318"/>
    </location>
</feature>
<comment type="catalytic activity">
    <reaction evidence="7 13">
        <text>UDP-N-acetyl-alpha-D-muramoyl-L-alanyl-D-glutamate + meso-2,6-diaminopimelate + ATP = UDP-N-acetyl-alpha-D-muramoyl-L-alanyl-gamma-D-glutamyl-meso-2,6-diaminopimelate + ADP + phosphate + H(+)</text>
        <dbReference type="Rhea" id="RHEA:23676"/>
        <dbReference type="ChEBI" id="CHEBI:15378"/>
        <dbReference type="ChEBI" id="CHEBI:30616"/>
        <dbReference type="ChEBI" id="CHEBI:43474"/>
        <dbReference type="ChEBI" id="CHEBI:57791"/>
        <dbReference type="ChEBI" id="CHEBI:83900"/>
        <dbReference type="ChEBI" id="CHEBI:83905"/>
        <dbReference type="ChEBI" id="CHEBI:456216"/>
        <dbReference type="EC" id="6.3.2.13"/>
    </reaction>
</comment>
<dbReference type="InterPro" id="IPR000713">
    <property type="entry name" value="Mur_ligase_N"/>
</dbReference>
<comment type="function">
    <text evidence="13">Catalyzes the addition of meso-diaminopimelic acid to the nucleotide precursor UDP-N-acetylmuramoyl-L-alanyl-D-glutamate (UMAG) in the biosynthesis of bacterial cell-wall peptidoglycan.</text>
</comment>
<dbReference type="PANTHER" id="PTHR23135:SF4">
    <property type="entry name" value="UDP-N-ACETYLMURAMOYL-L-ALANYL-D-GLUTAMATE--2,6-DIAMINOPIMELATE LIGASE MURE HOMOLOG, CHLOROPLASTIC"/>
    <property type="match status" value="1"/>
</dbReference>
<dbReference type="InterPro" id="IPR004101">
    <property type="entry name" value="Mur_ligase_C"/>
</dbReference>
<evidence type="ECO:0000256" key="11">
    <source>
        <dbReference type="ARBA" id="ARBA00076158"/>
    </source>
</evidence>
<evidence type="ECO:0000256" key="12">
    <source>
        <dbReference type="ARBA" id="ARBA00081560"/>
    </source>
</evidence>
<feature type="binding site" evidence="13">
    <location>
        <begin position="117"/>
        <end position="123"/>
    </location>
    <ligand>
        <name>ATP</name>
        <dbReference type="ChEBI" id="CHEBI:30616"/>
    </ligand>
</feature>
<feature type="binding site" evidence="13">
    <location>
        <begin position="414"/>
        <end position="417"/>
    </location>
    <ligand>
        <name>meso-2,6-diaminopimelate</name>
        <dbReference type="ChEBI" id="CHEBI:57791"/>
    </ligand>
</feature>
<dbReference type="eggNOG" id="COG0769">
    <property type="taxonomic scope" value="Bacteria"/>
</dbReference>
<accession>Q2S9Y7</accession>
<name>Q2S9Y7_HAHCH</name>
<keyword evidence="5 13" id="KW-0131">Cell cycle</keyword>
<dbReference type="NCBIfam" id="TIGR01085">
    <property type="entry name" value="murE"/>
    <property type="match status" value="1"/>
</dbReference>